<dbReference type="Proteomes" id="UP001054837">
    <property type="component" value="Unassembled WGS sequence"/>
</dbReference>
<evidence type="ECO:0000313" key="2">
    <source>
        <dbReference type="Proteomes" id="UP001054837"/>
    </source>
</evidence>
<dbReference type="EMBL" id="BPLQ01010733">
    <property type="protein sequence ID" value="GIY53033.1"/>
    <property type="molecule type" value="Genomic_DNA"/>
</dbReference>
<reference evidence="1 2" key="1">
    <citation type="submission" date="2021-06" db="EMBL/GenBank/DDBJ databases">
        <title>Caerostris darwini draft genome.</title>
        <authorList>
            <person name="Kono N."/>
            <person name="Arakawa K."/>
        </authorList>
    </citation>
    <scope>NUCLEOTIDE SEQUENCE [LARGE SCALE GENOMIC DNA]</scope>
</reference>
<comment type="caution">
    <text evidence="1">The sequence shown here is derived from an EMBL/GenBank/DDBJ whole genome shotgun (WGS) entry which is preliminary data.</text>
</comment>
<organism evidence="1 2">
    <name type="scientific">Caerostris darwini</name>
    <dbReference type="NCBI Taxonomy" id="1538125"/>
    <lineage>
        <taxon>Eukaryota</taxon>
        <taxon>Metazoa</taxon>
        <taxon>Ecdysozoa</taxon>
        <taxon>Arthropoda</taxon>
        <taxon>Chelicerata</taxon>
        <taxon>Arachnida</taxon>
        <taxon>Araneae</taxon>
        <taxon>Araneomorphae</taxon>
        <taxon>Entelegynae</taxon>
        <taxon>Araneoidea</taxon>
        <taxon>Araneidae</taxon>
        <taxon>Caerostris</taxon>
    </lineage>
</organism>
<keyword evidence="2" id="KW-1185">Reference proteome</keyword>
<evidence type="ECO:0000313" key="1">
    <source>
        <dbReference type="EMBL" id="GIY53033.1"/>
    </source>
</evidence>
<sequence length="91" mass="9979">MNMQTSYRSGISVNGRRAPSVVVGAMCFYFSKLESMHCLNPEASVHFSLELFLFQSAAQTISSGNSFSDKTMRKQECIDAFPHSPHDVAGG</sequence>
<protein>
    <submittedName>
        <fullName evidence="1">Uncharacterized protein</fullName>
    </submittedName>
</protein>
<name>A0AAV4U5D5_9ARAC</name>
<gene>
    <name evidence="1" type="ORF">CDAR_182421</name>
</gene>
<proteinExistence type="predicted"/>
<dbReference type="AlphaFoldDB" id="A0AAV4U5D5"/>
<accession>A0AAV4U5D5</accession>